<evidence type="ECO:0000256" key="3">
    <source>
        <dbReference type="ARBA" id="ARBA00022729"/>
    </source>
</evidence>
<keyword evidence="4" id="KW-0677">Repeat</keyword>
<keyword evidence="5" id="KW-1015">Disulfide bond</keyword>
<dbReference type="Gene3D" id="2.60.40.10">
    <property type="entry name" value="Immunoglobulins"/>
    <property type="match status" value="1"/>
</dbReference>
<dbReference type="Pfam" id="PF19030">
    <property type="entry name" value="TSP1_ADAMTS"/>
    <property type="match status" value="7"/>
</dbReference>
<dbReference type="AlphaFoldDB" id="A0A9Q0SAD9"/>
<dbReference type="InterPro" id="IPR007110">
    <property type="entry name" value="Ig-like_dom"/>
</dbReference>
<feature type="region of interest" description="Disordered" evidence="6">
    <location>
        <begin position="625"/>
        <end position="722"/>
    </location>
</feature>
<feature type="compositionally biased region" description="Basic and acidic residues" evidence="6">
    <location>
        <begin position="673"/>
        <end position="697"/>
    </location>
</feature>
<gene>
    <name evidence="8" type="primary">madd-4</name>
    <name evidence="8" type="ORF">Bhyg_04939</name>
</gene>
<dbReference type="EMBL" id="WJQU01000001">
    <property type="protein sequence ID" value="KAJ6649700.1"/>
    <property type="molecule type" value="Genomic_DNA"/>
</dbReference>
<dbReference type="InterPro" id="IPR003599">
    <property type="entry name" value="Ig_sub"/>
</dbReference>
<evidence type="ECO:0000256" key="4">
    <source>
        <dbReference type="ARBA" id="ARBA00022737"/>
    </source>
</evidence>
<dbReference type="SUPFAM" id="SSF82895">
    <property type="entry name" value="TSP-1 type 1 repeat"/>
    <property type="match status" value="6"/>
</dbReference>
<dbReference type="PANTHER" id="PTHR13723:SF200">
    <property type="entry name" value="ADAM METALLOPEPTIDASE WITH THROMBOSPONDIN TYPE 1 MOTIF B, ISOFORM B"/>
    <property type="match status" value="1"/>
</dbReference>
<reference evidence="8" key="1">
    <citation type="submission" date="2022-07" db="EMBL/GenBank/DDBJ databases">
        <authorList>
            <person name="Trinca V."/>
            <person name="Uliana J.V.C."/>
            <person name="Torres T.T."/>
            <person name="Ward R.J."/>
            <person name="Monesi N."/>
        </authorList>
    </citation>
    <scope>NUCLEOTIDE SEQUENCE</scope>
    <source>
        <strain evidence="8">HSMRA1968</strain>
        <tissue evidence="8">Whole embryos</tissue>
    </source>
</reference>
<evidence type="ECO:0000256" key="5">
    <source>
        <dbReference type="ARBA" id="ARBA00023157"/>
    </source>
</evidence>
<dbReference type="InterPro" id="IPR036383">
    <property type="entry name" value="TSP1_rpt_sf"/>
</dbReference>
<comment type="caution">
    <text evidence="8">The sequence shown here is derived from an EMBL/GenBank/DDBJ whole genome shotgun (WGS) entry which is preliminary data.</text>
</comment>
<feature type="compositionally biased region" description="Basic and acidic residues" evidence="6">
    <location>
        <begin position="178"/>
        <end position="213"/>
    </location>
</feature>
<dbReference type="PROSITE" id="PS50092">
    <property type="entry name" value="TSP1"/>
    <property type="match status" value="6"/>
</dbReference>
<dbReference type="InterPro" id="IPR013783">
    <property type="entry name" value="Ig-like_fold"/>
</dbReference>
<accession>A0A9Q0SAD9</accession>
<dbReference type="PROSITE" id="PS50835">
    <property type="entry name" value="IG_LIKE"/>
    <property type="match status" value="1"/>
</dbReference>
<protein>
    <submittedName>
        <fullName evidence="8">Protein madd-4</fullName>
    </submittedName>
</protein>
<evidence type="ECO:0000259" key="7">
    <source>
        <dbReference type="PROSITE" id="PS50835"/>
    </source>
</evidence>
<dbReference type="GO" id="GO:0031012">
    <property type="term" value="C:extracellular matrix"/>
    <property type="evidence" value="ECO:0007669"/>
    <property type="project" value="TreeGrafter"/>
</dbReference>
<dbReference type="Proteomes" id="UP001151699">
    <property type="component" value="Chromosome A"/>
</dbReference>
<dbReference type="GO" id="GO:0006508">
    <property type="term" value="P:proteolysis"/>
    <property type="evidence" value="ECO:0007669"/>
    <property type="project" value="TreeGrafter"/>
</dbReference>
<feature type="region of interest" description="Disordered" evidence="6">
    <location>
        <begin position="157"/>
        <end position="226"/>
    </location>
</feature>
<dbReference type="SMART" id="SM00209">
    <property type="entry name" value="TSP1"/>
    <property type="match status" value="8"/>
</dbReference>
<evidence type="ECO:0000313" key="9">
    <source>
        <dbReference type="Proteomes" id="UP001151699"/>
    </source>
</evidence>
<keyword evidence="2" id="KW-0964">Secreted</keyword>
<evidence type="ECO:0000256" key="2">
    <source>
        <dbReference type="ARBA" id="ARBA00022525"/>
    </source>
</evidence>
<sequence>MSRPSCRNRVTGGDVDESLCSGSTRPEPAVVQCNTHMCPPKWITDEWRACSKSCGGGIMERTVVCMEESNGIKNKVPDDACRSTKPSNVEACNVQDCPKWLIREWSGCSVSCGTGIQVRKIECVDNLGGLSTNCEITMKPATTQECSTGILCSNEKQGEQTSSEEYDGHVEPNGQTEQTEKVEEMETHEEHHEHDHDDTHEEIHEDHSDEHASYVDQPSRQHHMTKSHVHHDELPPIAARLVNDNQDVPSEATFVKDKDWSPCSVTCGEGVRRKFYRCKIFLELSRTVATIHNESLCSGVKPPAEVERCLMEPCSLAYGYDDSYPRDSIKVGVSEPGKTYIWREQGYTSCSASCLGGVEELIVNCVREDTGKVVSPFLCSPETKPEARIRTCNDRPCPPRWNYSDYSPCSKSCGIGIREREVQCIHEVTRGGENTMVVPNNMCPQPPPLERQYCNVLDCPVRWEVSEWSKCSKHCGTGVKERRVECKQIMAQEHKVERRPELCPSIKPQERKPCNTKPCAPEDQRPPIASSNSTYIQHDPKKNKVTLKIGGAATVFFGTQVKIKCPVKRFNRTKIQWSRDQKVLRKSKKFKISKKGALRILDVTYRDQGLYACHAGLSVADLKLTVKPKPGDSMPVQQSDYDDDYDDGHNTLGDHTRADSQQYPLVDGNVENAKTKQREKNKNRNRQKGSDNMRHADSNIADNPNEEQLNDDSPHTAASSSGSRMIAMPHFQQLLAGLQSFSNSRGHQMLVDHGLDFRYELEHLEKDEPAVGHFGGLHPMELLNGDSHNITVLGEGEREKVKFEWLMTPWSECSQSCGEVPGFKSRKAHCMVRLDNATLNVNNDLCEDAGLSVPETIEKCGLHECPHWATTEWTKCSDSTCISRHKAIQERQVVCWFNNETVESNLCNEDENPIARQECYNEKCKAVWLVDLWTDAPVS</sequence>
<evidence type="ECO:0000256" key="1">
    <source>
        <dbReference type="ARBA" id="ARBA00004613"/>
    </source>
</evidence>
<feature type="compositionally biased region" description="Basic and acidic residues" evidence="6">
    <location>
        <begin position="647"/>
        <end position="658"/>
    </location>
</feature>
<dbReference type="InterPro" id="IPR000884">
    <property type="entry name" value="TSP1_rpt"/>
</dbReference>
<dbReference type="SMART" id="SM00409">
    <property type="entry name" value="IG"/>
    <property type="match status" value="1"/>
</dbReference>
<name>A0A9Q0SAD9_9DIPT</name>
<dbReference type="InterPro" id="IPR050439">
    <property type="entry name" value="ADAMTS_ADAMTS-like"/>
</dbReference>
<organism evidence="8 9">
    <name type="scientific">Pseudolycoriella hygida</name>
    <dbReference type="NCBI Taxonomy" id="35572"/>
    <lineage>
        <taxon>Eukaryota</taxon>
        <taxon>Metazoa</taxon>
        <taxon>Ecdysozoa</taxon>
        <taxon>Arthropoda</taxon>
        <taxon>Hexapoda</taxon>
        <taxon>Insecta</taxon>
        <taxon>Pterygota</taxon>
        <taxon>Neoptera</taxon>
        <taxon>Endopterygota</taxon>
        <taxon>Diptera</taxon>
        <taxon>Nematocera</taxon>
        <taxon>Sciaroidea</taxon>
        <taxon>Sciaridae</taxon>
        <taxon>Pseudolycoriella</taxon>
    </lineage>
</organism>
<evidence type="ECO:0000313" key="8">
    <source>
        <dbReference type="EMBL" id="KAJ6649700.1"/>
    </source>
</evidence>
<feature type="region of interest" description="Disordered" evidence="6">
    <location>
        <begin position="514"/>
        <end position="536"/>
    </location>
</feature>
<dbReference type="GO" id="GO:0004222">
    <property type="term" value="F:metalloendopeptidase activity"/>
    <property type="evidence" value="ECO:0007669"/>
    <property type="project" value="TreeGrafter"/>
</dbReference>
<dbReference type="FunFam" id="2.20.100.10:FF:000009">
    <property type="entry name" value="ADAMTS-like protein 3 isoform A"/>
    <property type="match status" value="1"/>
</dbReference>
<dbReference type="SUPFAM" id="SSF48726">
    <property type="entry name" value="Immunoglobulin"/>
    <property type="match status" value="1"/>
</dbReference>
<feature type="domain" description="Ig-like" evidence="7">
    <location>
        <begin position="540"/>
        <end position="625"/>
    </location>
</feature>
<dbReference type="GO" id="GO:0005576">
    <property type="term" value="C:extracellular region"/>
    <property type="evidence" value="ECO:0007669"/>
    <property type="project" value="UniProtKB-SubCell"/>
</dbReference>
<dbReference type="PANTHER" id="PTHR13723">
    <property type="entry name" value="ADAMTS A DISINTEGRIN AND METALLOPROTEASE WITH THROMBOSPONDIN MOTIFS PROTEASE"/>
    <property type="match status" value="1"/>
</dbReference>
<dbReference type="InterPro" id="IPR036179">
    <property type="entry name" value="Ig-like_dom_sf"/>
</dbReference>
<dbReference type="GO" id="GO:0030198">
    <property type="term" value="P:extracellular matrix organization"/>
    <property type="evidence" value="ECO:0007669"/>
    <property type="project" value="TreeGrafter"/>
</dbReference>
<dbReference type="OrthoDB" id="5948003at2759"/>
<dbReference type="InterPro" id="IPR013098">
    <property type="entry name" value="Ig_I-set"/>
</dbReference>
<dbReference type="Pfam" id="PF07679">
    <property type="entry name" value="I-set"/>
    <property type="match status" value="1"/>
</dbReference>
<proteinExistence type="predicted"/>
<dbReference type="SMART" id="SM00408">
    <property type="entry name" value="IGc2"/>
    <property type="match status" value="1"/>
</dbReference>
<dbReference type="InterPro" id="IPR003598">
    <property type="entry name" value="Ig_sub2"/>
</dbReference>
<evidence type="ECO:0000256" key="6">
    <source>
        <dbReference type="SAM" id="MobiDB-lite"/>
    </source>
</evidence>
<comment type="subcellular location">
    <subcellularLocation>
        <location evidence="1">Secreted</location>
    </subcellularLocation>
</comment>
<keyword evidence="9" id="KW-1185">Reference proteome</keyword>
<dbReference type="FunFam" id="2.20.100.10:FF:000005">
    <property type="entry name" value="ADAM metallopeptidase with thrombospondin type 1 motif 9"/>
    <property type="match status" value="2"/>
</dbReference>
<keyword evidence="3" id="KW-0732">Signal</keyword>
<dbReference type="Gene3D" id="2.20.100.10">
    <property type="entry name" value="Thrombospondin type-1 (TSP1) repeat"/>
    <property type="match status" value="7"/>
</dbReference>